<gene>
    <name evidence="1" type="ORF">DET57_1462</name>
</gene>
<comment type="caution">
    <text evidence="1">The sequence shown here is derived from an EMBL/GenBank/DDBJ whole genome shotgun (WGS) entry which is preliminary data.</text>
</comment>
<dbReference type="EMBL" id="QJJG01000046">
    <property type="protein sequence ID" value="PXW32201.1"/>
    <property type="molecule type" value="Genomic_DNA"/>
</dbReference>
<sequence length="326" mass="38776">MENKITLDDESVFHLYQIDPKPQYTGYNIFLYSKKDADEKEIAQVEIVTNRSKQRLGWLFPVLALISGEHDYADNEFFIKQAYEAYTHLKGQELDESIYIFVLNNTVSDLLEVGKEELGIFSLSFSKYGIYPYFGSLAEYSNSNALVMPNKVTIKKCFDLTERKNTYIHVLVRKIIKLEKNEYARFMFFYQVYELSMELFFYKQLETFKRNKKRLATLKDKLGEFSSERKLINAMYEIMGDKYDIDLSGISKSIFGALNEESYYDGEMKSNMIYDLRNALVHNYFRYNFTDNLKSLSDYLEMEIYDILQFLYDDEYLREVFIDEYL</sequence>
<evidence type="ECO:0000313" key="1">
    <source>
        <dbReference type="EMBL" id="PXW32201.1"/>
    </source>
</evidence>
<name>A0A318F120_KLEOX</name>
<evidence type="ECO:0000313" key="2">
    <source>
        <dbReference type="Proteomes" id="UP000247485"/>
    </source>
</evidence>
<dbReference type="Proteomes" id="UP000247485">
    <property type="component" value="Unassembled WGS sequence"/>
</dbReference>
<dbReference type="RefSeq" id="WP_110277543.1">
    <property type="nucleotide sequence ID" value="NZ_QJJG01000046.1"/>
</dbReference>
<accession>A0A318F120</accession>
<protein>
    <submittedName>
        <fullName evidence="1">Uncharacterized protein</fullName>
    </submittedName>
</protein>
<proteinExistence type="predicted"/>
<dbReference type="AlphaFoldDB" id="A0A318F120"/>
<organism evidence="1 2">
    <name type="scientific">Klebsiella oxytoca</name>
    <dbReference type="NCBI Taxonomy" id="571"/>
    <lineage>
        <taxon>Bacteria</taxon>
        <taxon>Pseudomonadati</taxon>
        <taxon>Pseudomonadota</taxon>
        <taxon>Gammaproteobacteria</taxon>
        <taxon>Enterobacterales</taxon>
        <taxon>Enterobacteriaceae</taxon>
        <taxon>Klebsiella/Raoultella group</taxon>
        <taxon>Klebsiella</taxon>
    </lineage>
</organism>
<reference evidence="1 2" key="1">
    <citation type="submission" date="2018-05" db="EMBL/GenBank/DDBJ databases">
        <title>Freshwater and sediment microbial communities from various areas in North America, analyzing microbe dynamics in response to fracking.</title>
        <authorList>
            <person name="Lamendella R."/>
        </authorList>
    </citation>
    <scope>NUCLEOTIDE SEQUENCE [LARGE SCALE GENOMIC DNA]</scope>
    <source>
        <strain evidence="1 2">67</strain>
    </source>
</reference>